<dbReference type="FunFam" id="2.60.120.920:FF:000092">
    <property type="entry name" value="Ran-binding protein M homolog"/>
    <property type="match status" value="1"/>
</dbReference>
<feature type="region of interest" description="Disordered" evidence="1">
    <location>
        <begin position="753"/>
        <end position="811"/>
    </location>
</feature>
<dbReference type="InterPro" id="IPR006595">
    <property type="entry name" value="CTLH_C"/>
</dbReference>
<reference evidence="4" key="1">
    <citation type="submission" date="2023-02" db="EMBL/GenBank/DDBJ databases">
        <title>Genome of toxic invasive species Heracleum sosnowskyi carries increased number of genes despite the absence of recent whole-genome duplications.</title>
        <authorList>
            <person name="Schelkunov M."/>
            <person name="Shtratnikova V."/>
            <person name="Makarenko M."/>
            <person name="Klepikova A."/>
            <person name="Omelchenko D."/>
            <person name="Novikova G."/>
            <person name="Obukhova E."/>
            <person name="Bogdanov V."/>
            <person name="Penin A."/>
            <person name="Logacheva M."/>
        </authorList>
    </citation>
    <scope>NUCLEOTIDE SEQUENCE</scope>
    <source>
        <strain evidence="4">Hsosn_3</strain>
        <tissue evidence="4">Leaf</tissue>
    </source>
</reference>
<dbReference type="CDD" id="cd12885">
    <property type="entry name" value="SPRY_RanBP_like"/>
    <property type="match status" value="1"/>
</dbReference>
<dbReference type="InterPro" id="IPR006594">
    <property type="entry name" value="LisH"/>
</dbReference>
<dbReference type="PROSITE" id="PS50897">
    <property type="entry name" value="CTLH"/>
    <property type="match status" value="1"/>
</dbReference>
<dbReference type="SMART" id="SM00668">
    <property type="entry name" value="CTLH"/>
    <property type="match status" value="1"/>
</dbReference>
<dbReference type="InterPro" id="IPR001870">
    <property type="entry name" value="B30.2/SPRY"/>
</dbReference>
<dbReference type="PROSITE" id="PS50188">
    <property type="entry name" value="B302_SPRY"/>
    <property type="match status" value="1"/>
</dbReference>
<evidence type="ECO:0000313" key="5">
    <source>
        <dbReference type="Proteomes" id="UP001237642"/>
    </source>
</evidence>
<feature type="compositionally biased region" description="Polar residues" evidence="1">
    <location>
        <begin position="802"/>
        <end position="811"/>
    </location>
</feature>
<dbReference type="SUPFAM" id="SSF49899">
    <property type="entry name" value="Concanavalin A-like lectins/glucanases"/>
    <property type="match status" value="1"/>
</dbReference>
<dbReference type="InterPro" id="IPR044759">
    <property type="entry name" value="bZIP_RF2"/>
</dbReference>
<dbReference type="SUPFAM" id="SSF57959">
    <property type="entry name" value="Leucine zipper domain"/>
    <property type="match status" value="1"/>
</dbReference>
<dbReference type="SMART" id="SM00449">
    <property type="entry name" value="SPRY"/>
    <property type="match status" value="1"/>
</dbReference>
<dbReference type="SMART" id="SM00757">
    <property type="entry name" value="CRA"/>
    <property type="match status" value="1"/>
</dbReference>
<dbReference type="InterPro" id="IPR044736">
    <property type="entry name" value="Gid1/RanBPM/SPLA_SPRY"/>
</dbReference>
<dbReference type="InterPro" id="IPR013320">
    <property type="entry name" value="ConA-like_dom_sf"/>
</dbReference>
<dbReference type="InterPro" id="IPR024964">
    <property type="entry name" value="CTLH/CRA"/>
</dbReference>
<evidence type="ECO:0000313" key="4">
    <source>
        <dbReference type="EMBL" id="KAK1371778.1"/>
    </source>
</evidence>
<reference evidence="4" key="2">
    <citation type="submission" date="2023-05" db="EMBL/GenBank/DDBJ databases">
        <authorList>
            <person name="Schelkunov M.I."/>
        </authorList>
    </citation>
    <scope>NUCLEOTIDE SEQUENCE</scope>
    <source>
        <strain evidence="4">Hsosn_3</strain>
        <tissue evidence="4">Leaf</tissue>
    </source>
</reference>
<dbReference type="InterPro" id="IPR044797">
    <property type="entry name" value="At4g06598-like"/>
</dbReference>
<evidence type="ECO:0000259" key="2">
    <source>
        <dbReference type="PROSITE" id="PS50188"/>
    </source>
</evidence>
<dbReference type="Pfam" id="PF00622">
    <property type="entry name" value="SPRY"/>
    <property type="match status" value="1"/>
</dbReference>
<dbReference type="Gene3D" id="2.60.120.920">
    <property type="match status" value="1"/>
</dbReference>
<feature type="compositionally biased region" description="Polar residues" evidence="1">
    <location>
        <begin position="635"/>
        <end position="650"/>
    </location>
</feature>
<proteinExistence type="predicted"/>
<evidence type="ECO:0000256" key="1">
    <source>
        <dbReference type="SAM" id="MobiDB-lite"/>
    </source>
</evidence>
<evidence type="ECO:0000259" key="3">
    <source>
        <dbReference type="PROSITE" id="PS50897"/>
    </source>
</evidence>
<dbReference type="PANTHER" id="PTHR46835:SF2">
    <property type="entry name" value="BZIP TRANSCRIPTION FACTOR"/>
    <property type="match status" value="1"/>
</dbReference>
<gene>
    <name evidence="4" type="ORF">POM88_037870</name>
</gene>
<feature type="domain" description="B30.2/SPRY" evidence="2">
    <location>
        <begin position="13"/>
        <end position="203"/>
    </location>
</feature>
<protein>
    <submittedName>
        <fullName evidence="4">Uncharacterized protein</fullName>
    </submittedName>
</protein>
<dbReference type="SMART" id="SM00667">
    <property type="entry name" value="LisH"/>
    <property type="match status" value="1"/>
</dbReference>
<sequence>MNESNSHFLNQWRLNATSSHLDLTDEDSEAVPSELDTFHSSGMFSIVLPDKLTVKYPSAQLHGHDVGVVQANKPAPVKRLVYYFEMFVKNAGVKGQIAIGFTTEGFKGKMRRQPGWEANSYGYHGDDGYLYRGQGKGEEFGPTYTVNDTVGGGINYASQKFFFTKNGEMVGDVCKEVKGRLYPTIAVHSQNEEVSVNFGKEPFVFDLKAYEEQERAKQQMTIEKIVIPQNASNRIVRSYLLHYGYEETLQLFDNASGSSVPPISLTQENGFNDEDKMFRLADRRILRQLIRSGKIDEAFARLREIFPQEFQDNTSATCFLLHCQKFIELVREANLEDAIFYGRSAFEKFYEFEEYKNLLKDCSALLVYEQPEKSTVGYLLEDSQRELVADAVNAFVLSVNPNLEDRKSCLHSHLEKLLRQLTACFLERRSLNGDQDGFAAGGQTYHCMEGSNGVSSSSNFSYTNYRQMLHPPIGPLLCSSPPSSDGKYYVDRQNGHQRCSSENVAIEEQPSWLDDLLNEPEMQQVQPKMHRRSASESSALYYDGSSEISDSMAQQTAFFYPWMSPQNVVHRGETKFASLNANANVNRGQPSRFSTEALLNHSISSVRDGITVQVPGSTSGPLSDQETYAATETNGQNEFGESSDQLQAKPSASRAEAKRAKQQSAHRSRVRKLQYIAELERHVQLFQTETLKLAGEYEFLDQQNLILGMENRALRQRLESLSQEQLVRNMEHDMLERELVRLQMLYQVQRQQLQQQQQSQQHYPKHRRSKSRDSGNKSLKNKEAAVSSHGSFGDLEPHLASLSITPKEASS</sequence>
<comment type="caution">
    <text evidence="4">The sequence shown here is derived from an EMBL/GenBank/DDBJ whole genome shotgun (WGS) entry which is preliminary data.</text>
</comment>
<name>A0AAD8MH46_9APIA</name>
<dbReference type="InterPro" id="IPR046347">
    <property type="entry name" value="bZIP_sf"/>
</dbReference>
<dbReference type="PROSITE" id="PS50896">
    <property type="entry name" value="LISH"/>
    <property type="match status" value="1"/>
</dbReference>
<dbReference type="InterPro" id="IPR013144">
    <property type="entry name" value="CRA_dom"/>
</dbReference>
<dbReference type="GO" id="GO:0003700">
    <property type="term" value="F:DNA-binding transcription factor activity"/>
    <property type="evidence" value="ECO:0007669"/>
    <property type="project" value="InterPro"/>
</dbReference>
<dbReference type="InterPro" id="IPR043136">
    <property type="entry name" value="B30.2/SPRY_sf"/>
</dbReference>
<dbReference type="EMBL" id="JAUIZM010000008">
    <property type="protein sequence ID" value="KAK1371778.1"/>
    <property type="molecule type" value="Genomic_DNA"/>
</dbReference>
<feature type="domain" description="CTLH" evidence="3">
    <location>
        <begin position="279"/>
        <end position="337"/>
    </location>
</feature>
<dbReference type="InterPro" id="IPR003877">
    <property type="entry name" value="SPRY_dom"/>
</dbReference>
<organism evidence="4 5">
    <name type="scientific">Heracleum sosnowskyi</name>
    <dbReference type="NCBI Taxonomy" id="360622"/>
    <lineage>
        <taxon>Eukaryota</taxon>
        <taxon>Viridiplantae</taxon>
        <taxon>Streptophyta</taxon>
        <taxon>Embryophyta</taxon>
        <taxon>Tracheophyta</taxon>
        <taxon>Spermatophyta</taxon>
        <taxon>Magnoliopsida</taxon>
        <taxon>eudicotyledons</taxon>
        <taxon>Gunneridae</taxon>
        <taxon>Pentapetalae</taxon>
        <taxon>asterids</taxon>
        <taxon>campanulids</taxon>
        <taxon>Apiales</taxon>
        <taxon>Apiaceae</taxon>
        <taxon>Apioideae</taxon>
        <taxon>apioid superclade</taxon>
        <taxon>Tordylieae</taxon>
        <taxon>Tordyliinae</taxon>
        <taxon>Heracleum</taxon>
    </lineage>
</organism>
<dbReference type="CDD" id="cd14703">
    <property type="entry name" value="bZIP_plant_RF2"/>
    <property type="match status" value="1"/>
</dbReference>
<feature type="compositionally biased region" description="Basic and acidic residues" evidence="1">
    <location>
        <begin position="771"/>
        <end position="783"/>
    </location>
</feature>
<dbReference type="Proteomes" id="UP001237642">
    <property type="component" value="Unassembled WGS sequence"/>
</dbReference>
<keyword evidence="5" id="KW-1185">Reference proteome</keyword>
<dbReference type="AlphaFoldDB" id="A0AAD8MH46"/>
<dbReference type="Pfam" id="PF10607">
    <property type="entry name" value="CTLH"/>
    <property type="match status" value="1"/>
</dbReference>
<dbReference type="PANTHER" id="PTHR46835">
    <property type="entry name" value="BASIC-LEUCINE ZIPPER (BZIP) TRANSCRIPTION FACTOR FAMILY PROTEIN-RELATED"/>
    <property type="match status" value="1"/>
</dbReference>
<feature type="region of interest" description="Disordered" evidence="1">
    <location>
        <begin position="635"/>
        <end position="667"/>
    </location>
</feature>
<dbReference type="GO" id="GO:0005634">
    <property type="term" value="C:nucleus"/>
    <property type="evidence" value="ECO:0007669"/>
    <property type="project" value="UniProtKB-ARBA"/>
</dbReference>
<accession>A0AAD8MH46</accession>